<comment type="caution">
    <text evidence="7">The sequence shown here is derived from an EMBL/GenBank/DDBJ whole genome shotgun (WGS) entry which is preliminary data.</text>
</comment>
<evidence type="ECO:0000259" key="6">
    <source>
        <dbReference type="PROSITE" id="PS50081"/>
    </source>
</evidence>
<dbReference type="AlphaFoldDB" id="A0AAV8W118"/>
<dbReference type="EMBL" id="JANEYG010000016">
    <property type="protein sequence ID" value="KAJ8919715.1"/>
    <property type="molecule type" value="Genomic_DNA"/>
</dbReference>
<evidence type="ECO:0000256" key="1">
    <source>
        <dbReference type="ARBA" id="ARBA00022723"/>
    </source>
</evidence>
<dbReference type="InterPro" id="IPR002219">
    <property type="entry name" value="PKC_DAG/PE"/>
</dbReference>
<protein>
    <submittedName>
        <fullName evidence="7">Uncharacterized protein</fullName>
    </submittedName>
</protein>
<feature type="region of interest" description="Disordered" evidence="3">
    <location>
        <begin position="617"/>
        <end position="724"/>
    </location>
</feature>
<evidence type="ECO:0000256" key="3">
    <source>
        <dbReference type="SAM" id="MobiDB-lite"/>
    </source>
</evidence>
<accession>A0AAV8W118</accession>
<dbReference type="SUPFAM" id="SSF57889">
    <property type="entry name" value="Cysteine-rich domain"/>
    <property type="match status" value="1"/>
</dbReference>
<evidence type="ECO:0000313" key="7">
    <source>
        <dbReference type="EMBL" id="KAJ8919715.1"/>
    </source>
</evidence>
<dbReference type="PANTHER" id="PTHR21119">
    <property type="entry name" value="C2 DOMAIN-CONTAINING PROTEIN"/>
    <property type="match status" value="1"/>
</dbReference>
<dbReference type="CDD" id="cd08678">
    <property type="entry name" value="C2_C21orf25-like"/>
    <property type="match status" value="1"/>
</dbReference>
<dbReference type="CDD" id="cd20831">
    <property type="entry name" value="C1_dGM13116p-like"/>
    <property type="match status" value="1"/>
</dbReference>
<dbReference type="InterPro" id="IPR000008">
    <property type="entry name" value="C2_dom"/>
</dbReference>
<dbReference type="SUPFAM" id="SSF49562">
    <property type="entry name" value="C2 domain (Calcium/lipid-binding domain, CaLB)"/>
    <property type="match status" value="1"/>
</dbReference>
<feature type="domain" description="Phorbol-ester/DAG-type" evidence="6">
    <location>
        <begin position="776"/>
        <end position="827"/>
    </location>
</feature>
<feature type="domain" description="C2" evidence="5">
    <location>
        <begin position="343"/>
        <end position="457"/>
    </location>
</feature>
<dbReference type="SMART" id="SM00109">
    <property type="entry name" value="C1"/>
    <property type="match status" value="1"/>
</dbReference>
<keyword evidence="8" id="KW-1185">Reference proteome</keyword>
<dbReference type="PROSITE" id="PS00479">
    <property type="entry name" value="ZF_DAG_PE_1"/>
    <property type="match status" value="1"/>
</dbReference>
<reference evidence="7 8" key="1">
    <citation type="journal article" date="2023" name="Insect Mol. Biol.">
        <title>Genome sequencing provides insights into the evolution of gene families encoding plant cell wall-degrading enzymes in longhorned beetles.</title>
        <authorList>
            <person name="Shin N.R."/>
            <person name="Okamura Y."/>
            <person name="Kirsch R."/>
            <person name="Pauchet Y."/>
        </authorList>
    </citation>
    <scope>NUCLEOTIDE SEQUENCE [LARGE SCALE GENOMIC DNA]</scope>
    <source>
        <strain evidence="7">EAD_L_NR</strain>
    </source>
</reference>
<keyword evidence="4" id="KW-0472">Membrane</keyword>
<proteinExistence type="predicted"/>
<feature type="region of interest" description="Disordered" evidence="3">
    <location>
        <begin position="97"/>
        <end position="124"/>
    </location>
</feature>
<dbReference type="PROSITE" id="PS50004">
    <property type="entry name" value="C2"/>
    <property type="match status" value="1"/>
</dbReference>
<evidence type="ECO:0000256" key="2">
    <source>
        <dbReference type="ARBA" id="ARBA00022833"/>
    </source>
</evidence>
<evidence type="ECO:0000256" key="4">
    <source>
        <dbReference type="SAM" id="Phobius"/>
    </source>
</evidence>
<gene>
    <name evidence="7" type="ORF">NQ315_006243</name>
</gene>
<dbReference type="SMART" id="SM00239">
    <property type="entry name" value="C2"/>
    <property type="match status" value="1"/>
</dbReference>
<dbReference type="Gene3D" id="2.60.40.150">
    <property type="entry name" value="C2 domain"/>
    <property type="match status" value="1"/>
</dbReference>
<organism evidence="7 8">
    <name type="scientific">Exocentrus adspersus</name>
    <dbReference type="NCBI Taxonomy" id="1586481"/>
    <lineage>
        <taxon>Eukaryota</taxon>
        <taxon>Metazoa</taxon>
        <taxon>Ecdysozoa</taxon>
        <taxon>Arthropoda</taxon>
        <taxon>Hexapoda</taxon>
        <taxon>Insecta</taxon>
        <taxon>Pterygota</taxon>
        <taxon>Neoptera</taxon>
        <taxon>Endopterygota</taxon>
        <taxon>Coleoptera</taxon>
        <taxon>Polyphaga</taxon>
        <taxon>Cucujiformia</taxon>
        <taxon>Chrysomeloidea</taxon>
        <taxon>Cerambycidae</taxon>
        <taxon>Lamiinae</taxon>
        <taxon>Acanthocinini</taxon>
        <taxon>Exocentrus</taxon>
    </lineage>
</organism>
<evidence type="ECO:0000259" key="5">
    <source>
        <dbReference type="PROSITE" id="PS50004"/>
    </source>
</evidence>
<dbReference type="Pfam" id="PF00168">
    <property type="entry name" value="C2"/>
    <property type="match status" value="1"/>
</dbReference>
<feature type="compositionally biased region" description="Basic residues" evidence="3">
    <location>
        <begin position="646"/>
        <end position="668"/>
    </location>
</feature>
<dbReference type="Pfam" id="PF00130">
    <property type="entry name" value="C1_1"/>
    <property type="match status" value="1"/>
</dbReference>
<keyword evidence="4" id="KW-0812">Transmembrane</keyword>
<dbReference type="GO" id="GO:0046872">
    <property type="term" value="F:metal ion binding"/>
    <property type="evidence" value="ECO:0007669"/>
    <property type="project" value="UniProtKB-KW"/>
</dbReference>
<feature type="transmembrane region" description="Helical" evidence="4">
    <location>
        <begin position="25"/>
        <end position="43"/>
    </location>
</feature>
<keyword evidence="4" id="KW-1133">Transmembrane helix</keyword>
<feature type="compositionally biased region" description="Polar residues" evidence="3">
    <location>
        <begin position="629"/>
        <end position="639"/>
    </location>
</feature>
<dbReference type="InterPro" id="IPR046349">
    <property type="entry name" value="C1-like_sf"/>
</dbReference>
<feature type="compositionally biased region" description="Low complexity" evidence="3">
    <location>
        <begin position="715"/>
        <end position="724"/>
    </location>
</feature>
<evidence type="ECO:0000313" key="8">
    <source>
        <dbReference type="Proteomes" id="UP001159042"/>
    </source>
</evidence>
<dbReference type="InterPro" id="IPR035892">
    <property type="entry name" value="C2_domain_sf"/>
</dbReference>
<keyword evidence="2" id="KW-0862">Zinc</keyword>
<dbReference type="PANTHER" id="PTHR21119:SF5">
    <property type="entry name" value="C2 DOMAIN-CONTAINING PROTEIN"/>
    <property type="match status" value="1"/>
</dbReference>
<dbReference type="Gene3D" id="3.30.60.20">
    <property type="match status" value="1"/>
</dbReference>
<dbReference type="InterPro" id="IPR039934">
    <property type="entry name" value="C2CD2/C2CD2L"/>
</dbReference>
<sequence length="837" mass="92852">MDLAEVVEDLICTFDGSGDTTMDTLAMFIFGWILAALFVLWLGKLVYAKFHSRSTAAESRARLLDAPLSKTTDNVDGTAAKTAKKVAPLLGKSGGAAGGGYVPPTPPVRKRLTRQSPAPEVRKPRYVPAPQCTGPDNVCVLWVNDVFQWLYNDFVIVNELLGVWIAALNEYTKKSVSEQGIGVELVRILPETHPPTLSNIFAEPDSKDDVTITCDCEATPAFQLKSFRQKGDKVETSHYRVNVNRFRARLNIFCVSEKLQANIKCDGWPEIKIALAPVGNIKNNLDETQLQEVISEILITALRNVEVDLNLAQYPTCPRLIRHVATPGQILPVHYDSITNAYTSTPNHLSVNMGQSPGDRRLLVKVVRASQLSATQGCVEPFCIVEMDEPPQKNQTSVQKNTNSPFWDEHFLFDLTPNTAELLFEVYDHAVKPHKFLGLGIVGVEELLINPSQRQIITLQSRPYESDPVSGTLTVEFMFVEGADIPNVGSNQPYKIKESLRTPSPNRIRLTTTTTTFQNDNLANGNHLSDAALRDLDRSRQFANANKSTLVIHSVQRQPSQRLVKVELSNGKWREIERVEVDLGEKDAEGTVNQQTNGGITAELNGAVNADSKDVTNEIDASKPGDFSTLGTLQSNSPSDLEFRGRPRKRRDFFGTIKRRLGKSKNRSKSAGPENDVGRDDSLNRSISADRGQHSDDSYRLNVPGQRSMDETSRRSSLSEASGLSSASTRTYLNEASTLVLETVENGIKKHYLVPLSLAQKSKWRKKGTKLHIFNDHTFVAKHLQGGTVCQVCAKSIARRFGKQGYECRDCLLKCHKHCHVKVNDNCPTSTIHNLEL</sequence>
<name>A0AAV8W118_9CUCU</name>
<dbReference type="Proteomes" id="UP001159042">
    <property type="component" value="Unassembled WGS sequence"/>
</dbReference>
<keyword evidence="1" id="KW-0479">Metal-binding</keyword>
<dbReference type="PROSITE" id="PS50081">
    <property type="entry name" value="ZF_DAG_PE_2"/>
    <property type="match status" value="1"/>
</dbReference>